<evidence type="ECO:0000313" key="4">
    <source>
        <dbReference type="Proteomes" id="UP000250385"/>
    </source>
</evidence>
<dbReference type="EMBL" id="QFSS01000064">
    <property type="protein sequence ID" value="PZZ68297.1"/>
    <property type="molecule type" value="Genomic_DNA"/>
</dbReference>
<dbReference type="Proteomes" id="UP000248865">
    <property type="component" value="Unassembled WGS sequence"/>
</dbReference>
<accession>A0A0F3T7W0</accession>
<dbReference type="AlphaFoldDB" id="A0A0F3T7W0"/>
<reference evidence="1 3" key="1">
    <citation type="submission" date="2018-05" db="EMBL/GenBank/DDBJ databases">
        <title>Genomic sequencing of EHEC O26 New European Clone.</title>
        <authorList>
            <person name="Karnisova L."/>
            <person name="Nunvar J."/>
            <person name="Marejkova M."/>
            <person name="Mellmann A."/>
            <person name="Drevinek P."/>
            <person name="Blahova K."/>
            <person name="Bielaszewska M."/>
        </authorList>
    </citation>
    <scope>NUCLEOTIDE SEQUENCE [LARGE SCALE GENOMIC DNA]</scope>
    <source>
        <strain evidence="1 3">14-391</strain>
    </source>
</reference>
<reference evidence="2 4" key="2">
    <citation type="submission" date="2018-06" db="EMBL/GenBank/DDBJ databases">
        <authorList>
            <consortium name="Pathogen Informatics"/>
            <person name="Doyle S."/>
        </authorList>
    </citation>
    <scope>NUCLEOTIDE SEQUENCE [LARGE SCALE GENOMIC DNA]</scope>
    <source>
        <strain evidence="2 4">NCTC10279</strain>
    </source>
</reference>
<dbReference type="RefSeq" id="WP_000796958.1">
    <property type="nucleotide sequence ID" value="NZ_AP018808.1"/>
</dbReference>
<dbReference type="Proteomes" id="UP000250385">
    <property type="component" value="Unassembled WGS sequence"/>
</dbReference>
<dbReference type="EMBL" id="UASG01000026">
    <property type="protein sequence ID" value="SPX32129.1"/>
    <property type="molecule type" value="Genomic_DNA"/>
</dbReference>
<name>A0A0F3T7W0_ECOLX</name>
<proteinExistence type="predicted"/>
<evidence type="ECO:0000313" key="3">
    <source>
        <dbReference type="Proteomes" id="UP000248865"/>
    </source>
</evidence>
<organism evidence="1 3">
    <name type="scientific">Escherichia coli</name>
    <dbReference type="NCBI Taxonomy" id="562"/>
    <lineage>
        <taxon>Bacteria</taxon>
        <taxon>Pseudomonadati</taxon>
        <taxon>Pseudomonadota</taxon>
        <taxon>Gammaproteobacteria</taxon>
        <taxon>Enterobacterales</taxon>
        <taxon>Enterobacteriaceae</taxon>
        <taxon>Escherichia</taxon>
    </lineage>
</organism>
<evidence type="ECO:0000313" key="1">
    <source>
        <dbReference type="EMBL" id="PZZ68297.1"/>
    </source>
</evidence>
<protein>
    <submittedName>
        <fullName evidence="2">Prophage protein</fullName>
    </submittedName>
</protein>
<evidence type="ECO:0000313" key="2">
    <source>
        <dbReference type="EMBL" id="SPX32129.1"/>
    </source>
</evidence>
<gene>
    <name evidence="1" type="ORF">DIV22_13505</name>
    <name evidence="2" type="ORF">NCTC10279_04568</name>
</gene>
<comment type="caution">
    <text evidence="1">The sequence shown here is derived from an EMBL/GenBank/DDBJ whole genome shotgun (WGS) entry which is preliminary data.</text>
</comment>
<sequence>MAEEKKGGVSVYISPDIVKALKERHQQNVKAGIAAGLDPLAMVEPSTGWQVRAYLRAALGMNQTHGGE</sequence>